<feature type="compositionally biased region" description="Basic and acidic residues" evidence="1">
    <location>
        <begin position="1075"/>
        <end position="1088"/>
    </location>
</feature>
<dbReference type="Proteomes" id="UP001358614">
    <property type="component" value="Chromosome 1"/>
</dbReference>
<feature type="region of interest" description="Disordered" evidence="1">
    <location>
        <begin position="1018"/>
        <end position="1088"/>
    </location>
</feature>
<feature type="compositionally biased region" description="Basic and acidic residues" evidence="1">
    <location>
        <begin position="1018"/>
        <end position="1042"/>
    </location>
</feature>
<feature type="compositionally biased region" description="Acidic residues" evidence="1">
    <location>
        <begin position="932"/>
        <end position="948"/>
    </location>
</feature>
<evidence type="ECO:0000313" key="3">
    <source>
        <dbReference type="Proteomes" id="UP001358614"/>
    </source>
</evidence>
<protein>
    <recommendedName>
        <fullName evidence="4">Telomere replication protein EST3</fullName>
    </recommendedName>
</protein>
<feature type="compositionally biased region" description="Basic and acidic residues" evidence="1">
    <location>
        <begin position="949"/>
        <end position="963"/>
    </location>
</feature>
<feature type="compositionally biased region" description="Basic and acidic residues" evidence="1">
    <location>
        <begin position="905"/>
        <end position="922"/>
    </location>
</feature>
<dbReference type="EMBL" id="CP144089">
    <property type="protein sequence ID" value="WWD04504.1"/>
    <property type="molecule type" value="Genomic_DNA"/>
</dbReference>
<feature type="compositionally biased region" description="Basic and acidic residues" evidence="1">
    <location>
        <begin position="1048"/>
        <end position="1063"/>
    </location>
</feature>
<feature type="region of interest" description="Disordered" evidence="1">
    <location>
        <begin position="407"/>
        <end position="988"/>
    </location>
</feature>
<feature type="region of interest" description="Disordered" evidence="1">
    <location>
        <begin position="181"/>
        <end position="254"/>
    </location>
</feature>
<dbReference type="KEGG" id="ker:91101378"/>
<sequence>MAEDITSWISRSIVQHDLENGANYKIPIRGRYAQVIKFSSYRDRFDPHAEIRGVISDKTHWIRVKFDVEATDEFEEPEASLPSESLTSNLRAIFLIESFRIHLLPPLNTSRRKSHNLNTPTASVSGDLPEVMLEILKWKVVTGDKDDPEYYAGTPEVSKGNQDVDVKVQRVLRKWWFGETNSSQSHAPSTSQHPLHTETPSRYNPIQPSSVKPHISSPLVGYHSSPAIISTSDPSSSNSTQDHHPVSESQQKKLSRRGDIMLLDFLQPYLNGPGGKKKVIPEWLFDKSEETKEMLDDIRMFGLDLDIGNEKDITHTDDDLNLGGDNGQEHVVTQSENAKVKGKGKAREDISLVQSPTITKTDLDQLEGAGDLKKVGKQEMVTPIQQPRPPPFTQTMGNKADRKYVDNDQTDEDHMDSPIFRHSPSPRKSRQNPLPLVPTQPTSPENEIEEESDEDIFIKPREETRSKKREREMFDPLAMPSSSPVIEDVQMDEQEGEEEDEVHRGSQNDRKDQDQGEEDEDGLSDYERETKRKARLDRNNSEAEDRATLSDKKQRKCEDPSIYQEHNNLAQPPQAEATTQKVESHSSKPDTPNKGRQSSIGIQTINEDENDIAETISSNDIQQKAISPLNSQKSKNGEASQSAKSNTSQTNSAPDSLANAQAQTHSEDSHISQSQKRKISEILVDDSDQSLSQHKEQNAEASNTSGSNNTQDNSSQAQVASQGAIHIPIETQHADHVVNPDLNQAKPVTSSQSLTNDDVSPLSAKEPHSDEKQQSSRASHNLTSPQQNPISFTSTQSTHISPSHRISSDIPGSSIKKPKIEHLTPIQSQTTAISRTQSTGKGSRKGFLKSIRFFPSSSSSRVRKTEKDEDDESPLKKRMKADSDFNEGILGRLGRWARRGSSLSRENDDVLGDSKVEPKNDDQVEQGARSGDDDDDDEDVGDEDGMDDGLDKTQELQMHDEVKIIVIEDEEEEEVIEEGAKDPLKKIKEEENDMMINGDSRGSHAQIGLQYVNKKSRVCNEDRENIQRQPEDIQSRSIRQDKDEDEHHEEVEPAQHAKNDIDPSNRMVQTRPQVKTREDQVERECNPTPIRAERQNILDGNFELNVIVNDGLRDWEVKKMMNNIVNARNRKSSKGK</sequence>
<feature type="compositionally biased region" description="Polar residues" evidence="1">
    <location>
        <begin position="564"/>
        <end position="581"/>
    </location>
</feature>
<feature type="compositionally biased region" description="Low complexity" evidence="1">
    <location>
        <begin position="224"/>
        <end position="240"/>
    </location>
</feature>
<accession>A0AAX4KEQ3</accession>
<evidence type="ECO:0000313" key="2">
    <source>
        <dbReference type="EMBL" id="WWD04504.1"/>
    </source>
</evidence>
<feature type="compositionally biased region" description="Acidic residues" evidence="1">
    <location>
        <begin position="967"/>
        <end position="977"/>
    </location>
</feature>
<feature type="compositionally biased region" description="Polar residues" evidence="1">
    <location>
        <begin position="615"/>
        <end position="664"/>
    </location>
</feature>
<feature type="compositionally biased region" description="Polar residues" evidence="1">
    <location>
        <begin position="775"/>
        <end position="805"/>
    </location>
</feature>
<feature type="compositionally biased region" description="Basic and acidic residues" evidence="1">
    <location>
        <begin position="765"/>
        <end position="774"/>
    </location>
</feature>
<feature type="compositionally biased region" description="Polar residues" evidence="1">
    <location>
        <begin position="825"/>
        <end position="841"/>
    </location>
</feature>
<feature type="compositionally biased region" description="Basic and acidic residues" evidence="1">
    <location>
        <begin position="582"/>
        <end position="593"/>
    </location>
</feature>
<dbReference type="GeneID" id="91101378"/>
<feature type="compositionally biased region" description="Polar residues" evidence="1">
    <location>
        <begin position="746"/>
        <end position="758"/>
    </location>
</feature>
<feature type="compositionally biased region" description="Polar residues" evidence="1">
    <location>
        <begin position="699"/>
        <end position="721"/>
    </location>
</feature>
<keyword evidence="3" id="KW-1185">Reference proteome</keyword>
<proteinExistence type="predicted"/>
<feature type="compositionally biased region" description="Polar residues" evidence="1">
    <location>
        <begin position="594"/>
        <end position="605"/>
    </location>
</feature>
<feature type="compositionally biased region" description="Basic and acidic residues" evidence="1">
    <location>
        <begin position="501"/>
        <end position="514"/>
    </location>
</feature>
<evidence type="ECO:0008006" key="4">
    <source>
        <dbReference type="Google" id="ProtNLM"/>
    </source>
</evidence>
<name>A0AAX4KEQ3_9TREE</name>
<feature type="compositionally biased region" description="Basic and acidic residues" evidence="1">
    <location>
        <begin position="456"/>
        <end position="474"/>
    </location>
</feature>
<evidence type="ECO:0000256" key="1">
    <source>
        <dbReference type="SAM" id="MobiDB-lite"/>
    </source>
</evidence>
<organism evidence="2 3">
    <name type="scientific">Kwoniella europaea PYCC6329</name>
    <dbReference type="NCBI Taxonomy" id="1423913"/>
    <lineage>
        <taxon>Eukaryota</taxon>
        <taxon>Fungi</taxon>
        <taxon>Dikarya</taxon>
        <taxon>Basidiomycota</taxon>
        <taxon>Agaricomycotina</taxon>
        <taxon>Tremellomycetes</taxon>
        <taxon>Tremellales</taxon>
        <taxon>Cryptococcaceae</taxon>
        <taxon>Kwoniella</taxon>
    </lineage>
</organism>
<reference evidence="2 3" key="1">
    <citation type="submission" date="2024-01" db="EMBL/GenBank/DDBJ databases">
        <title>Comparative genomics of Cryptococcus and Kwoniella reveals pathogenesis evolution and contrasting modes of karyotype evolution via chromosome fusion or intercentromeric recombination.</title>
        <authorList>
            <person name="Coelho M.A."/>
            <person name="David-Palma M."/>
            <person name="Shea T."/>
            <person name="Bowers K."/>
            <person name="McGinley-Smith S."/>
            <person name="Mohammad A.W."/>
            <person name="Gnirke A."/>
            <person name="Yurkov A.M."/>
            <person name="Nowrousian M."/>
            <person name="Sun S."/>
            <person name="Cuomo C.A."/>
            <person name="Heitman J."/>
        </authorList>
    </citation>
    <scope>NUCLEOTIDE SEQUENCE [LARGE SCALE GENOMIC DNA]</scope>
    <source>
        <strain evidence="2 3">PYCC6329</strain>
    </source>
</reference>
<gene>
    <name evidence="2" type="ORF">V865_002574</name>
</gene>
<feature type="compositionally biased region" description="Acidic residues" evidence="1">
    <location>
        <begin position="489"/>
        <end position="500"/>
    </location>
</feature>
<feature type="compositionally biased region" description="Basic and acidic residues" evidence="1">
    <location>
        <begin position="978"/>
        <end position="988"/>
    </location>
</feature>
<feature type="compositionally biased region" description="Acidic residues" evidence="1">
    <location>
        <begin position="515"/>
        <end position="524"/>
    </location>
</feature>
<dbReference type="AlphaFoldDB" id="A0AAX4KEQ3"/>
<feature type="compositionally biased region" description="Basic and acidic residues" evidence="1">
    <location>
        <begin position="525"/>
        <end position="559"/>
    </location>
</feature>
<feature type="compositionally biased region" description="Polar residues" evidence="1">
    <location>
        <begin position="181"/>
        <end position="210"/>
    </location>
</feature>
<dbReference type="RefSeq" id="XP_066082471.1">
    <property type="nucleotide sequence ID" value="XM_066226374.1"/>
</dbReference>
<feature type="compositionally biased region" description="Acidic residues" evidence="1">
    <location>
        <begin position="446"/>
        <end position="455"/>
    </location>
</feature>